<dbReference type="RefSeq" id="WP_092464026.1">
    <property type="nucleotide sequence ID" value="NZ_BJEE01000011.1"/>
</dbReference>
<protein>
    <submittedName>
        <fullName evidence="1">Uncharacterized protein</fullName>
    </submittedName>
</protein>
<gene>
    <name evidence="1" type="ORF">GA0061074_12210</name>
</gene>
<sequence length="95" mass="10881">MVNDLVYVAGQLIGVVVDEYEQTKTLLIRKAIKTYTVYANDHEEMSEIALCETAVFVNQKYLEEIDAKFMPSNKESIETIDSIDGRELVFKLLNM</sequence>
<reference evidence="2" key="1">
    <citation type="submission" date="2016-08" db="EMBL/GenBank/DDBJ databases">
        <authorList>
            <person name="Varghese N."/>
            <person name="Submissions Spin"/>
        </authorList>
    </citation>
    <scope>NUCLEOTIDE SEQUENCE [LARGE SCALE GENOMIC DNA]</scope>
    <source>
        <strain evidence="2">R-53094</strain>
    </source>
</reference>
<dbReference type="AlphaFoldDB" id="A0A1C4C4W9"/>
<organism evidence="1 2">
    <name type="scientific">Weissella bombi</name>
    <dbReference type="NCBI Taxonomy" id="1505725"/>
    <lineage>
        <taxon>Bacteria</taxon>
        <taxon>Bacillati</taxon>
        <taxon>Bacillota</taxon>
        <taxon>Bacilli</taxon>
        <taxon>Lactobacillales</taxon>
        <taxon>Lactobacillaceae</taxon>
        <taxon>Weissella</taxon>
    </lineage>
</organism>
<accession>A0A1C4C4W9</accession>
<dbReference type="STRING" id="1505725.GA0061074_12210"/>
<dbReference type="Proteomes" id="UP000199268">
    <property type="component" value="Unassembled WGS sequence"/>
</dbReference>
<name>A0A1C4C4W9_9LACO</name>
<keyword evidence="2" id="KW-1185">Reference proteome</keyword>
<evidence type="ECO:0000313" key="1">
    <source>
        <dbReference type="EMBL" id="SCC14112.1"/>
    </source>
</evidence>
<dbReference type="EMBL" id="FMAO01000022">
    <property type="protein sequence ID" value="SCC14112.1"/>
    <property type="molecule type" value="Genomic_DNA"/>
</dbReference>
<evidence type="ECO:0000313" key="2">
    <source>
        <dbReference type="Proteomes" id="UP000199268"/>
    </source>
</evidence>
<proteinExistence type="predicted"/>